<evidence type="ECO:0000256" key="4">
    <source>
        <dbReference type="ARBA" id="ARBA00022692"/>
    </source>
</evidence>
<proteinExistence type="inferred from homology"/>
<dbReference type="Proteomes" id="UP000426246">
    <property type="component" value="Chromosome"/>
</dbReference>
<feature type="transmembrane region" description="Helical" evidence="7">
    <location>
        <begin position="110"/>
        <end position="131"/>
    </location>
</feature>
<dbReference type="PROSITE" id="PS50928">
    <property type="entry name" value="ABC_TM1"/>
    <property type="match status" value="1"/>
</dbReference>
<keyword evidence="6 7" id="KW-0472">Membrane</keyword>
<accession>A0A6B8RPP0</accession>
<dbReference type="PANTHER" id="PTHR43744">
    <property type="entry name" value="ABC TRANSPORTER PERMEASE PROTEIN MG189-RELATED-RELATED"/>
    <property type="match status" value="1"/>
</dbReference>
<dbReference type="EMBL" id="CP034235">
    <property type="protein sequence ID" value="QGQ97662.1"/>
    <property type="molecule type" value="Genomic_DNA"/>
</dbReference>
<dbReference type="KEGG" id="ppsc:EHS13_23610"/>
<feature type="transmembrane region" description="Helical" evidence="7">
    <location>
        <begin position="79"/>
        <end position="98"/>
    </location>
</feature>
<feature type="transmembrane region" description="Helical" evidence="7">
    <location>
        <begin position="248"/>
        <end position="266"/>
    </location>
</feature>
<dbReference type="CDD" id="cd06261">
    <property type="entry name" value="TM_PBP2"/>
    <property type="match status" value="1"/>
</dbReference>
<protein>
    <submittedName>
        <fullName evidence="9">Carbohydrate ABC transporter permease</fullName>
    </submittedName>
</protein>
<evidence type="ECO:0000313" key="9">
    <source>
        <dbReference type="EMBL" id="QGQ97662.1"/>
    </source>
</evidence>
<keyword evidence="2 7" id="KW-0813">Transport</keyword>
<name>A0A6B8RPP0_9BACL</name>
<dbReference type="OrthoDB" id="9771544at2"/>
<dbReference type="RefSeq" id="WP_155702766.1">
    <property type="nucleotide sequence ID" value="NZ_CP034235.1"/>
</dbReference>
<evidence type="ECO:0000256" key="2">
    <source>
        <dbReference type="ARBA" id="ARBA00022448"/>
    </source>
</evidence>
<dbReference type="AlphaFoldDB" id="A0A6B8RPP0"/>
<keyword evidence="3" id="KW-1003">Cell membrane</keyword>
<dbReference type="Pfam" id="PF00528">
    <property type="entry name" value="BPD_transp_1"/>
    <property type="match status" value="1"/>
</dbReference>
<evidence type="ECO:0000259" key="8">
    <source>
        <dbReference type="PROSITE" id="PS50928"/>
    </source>
</evidence>
<dbReference type="Gene3D" id="1.10.3720.10">
    <property type="entry name" value="MetI-like"/>
    <property type="match status" value="1"/>
</dbReference>
<dbReference type="SUPFAM" id="SSF161098">
    <property type="entry name" value="MetI-like"/>
    <property type="match status" value="1"/>
</dbReference>
<reference evidence="10" key="1">
    <citation type="submission" date="2018-11" db="EMBL/GenBank/DDBJ databases">
        <title>Complete genome sequence of Paenibacillus sp. ML311-T8.</title>
        <authorList>
            <person name="Nam Y.-D."/>
            <person name="Kang J."/>
            <person name="Chung W.-H."/>
            <person name="Park Y.S."/>
        </authorList>
    </citation>
    <scope>NUCLEOTIDE SEQUENCE [LARGE SCALE GENOMIC DNA]</scope>
    <source>
        <strain evidence="10">ML311-T8</strain>
    </source>
</reference>
<dbReference type="InterPro" id="IPR035906">
    <property type="entry name" value="MetI-like_sf"/>
</dbReference>
<feature type="transmembrane region" description="Helical" evidence="7">
    <location>
        <begin position="143"/>
        <end position="165"/>
    </location>
</feature>
<evidence type="ECO:0000313" key="10">
    <source>
        <dbReference type="Proteomes" id="UP000426246"/>
    </source>
</evidence>
<dbReference type="GO" id="GO:0005886">
    <property type="term" value="C:plasma membrane"/>
    <property type="evidence" value="ECO:0007669"/>
    <property type="project" value="UniProtKB-SubCell"/>
</dbReference>
<evidence type="ECO:0000256" key="1">
    <source>
        <dbReference type="ARBA" id="ARBA00004651"/>
    </source>
</evidence>
<keyword evidence="5 7" id="KW-1133">Transmembrane helix</keyword>
<dbReference type="InterPro" id="IPR000515">
    <property type="entry name" value="MetI-like"/>
</dbReference>
<keyword evidence="10" id="KW-1185">Reference proteome</keyword>
<feature type="transmembrane region" description="Helical" evidence="7">
    <location>
        <begin position="12"/>
        <end position="35"/>
    </location>
</feature>
<comment type="subcellular location">
    <subcellularLocation>
        <location evidence="1 7">Cell membrane</location>
        <topology evidence="1 7">Multi-pass membrane protein</topology>
    </subcellularLocation>
</comment>
<evidence type="ECO:0000256" key="3">
    <source>
        <dbReference type="ARBA" id="ARBA00022475"/>
    </source>
</evidence>
<evidence type="ECO:0000256" key="7">
    <source>
        <dbReference type="RuleBase" id="RU363032"/>
    </source>
</evidence>
<dbReference type="PANTHER" id="PTHR43744:SF12">
    <property type="entry name" value="ABC TRANSPORTER PERMEASE PROTEIN MG189-RELATED"/>
    <property type="match status" value="1"/>
</dbReference>
<gene>
    <name evidence="9" type="ORF">EHS13_23610</name>
</gene>
<evidence type="ECO:0000256" key="5">
    <source>
        <dbReference type="ARBA" id="ARBA00022989"/>
    </source>
</evidence>
<feature type="domain" description="ABC transmembrane type-1" evidence="8">
    <location>
        <begin position="75"/>
        <end position="266"/>
    </location>
</feature>
<dbReference type="GO" id="GO:0055085">
    <property type="term" value="P:transmembrane transport"/>
    <property type="evidence" value="ECO:0007669"/>
    <property type="project" value="InterPro"/>
</dbReference>
<organism evidence="9 10">
    <name type="scientific">Paenibacillus psychroresistens</name>
    <dbReference type="NCBI Taxonomy" id="1778678"/>
    <lineage>
        <taxon>Bacteria</taxon>
        <taxon>Bacillati</taxon>
        <taxon>Bacillota</taxon>
        <taxon>Bacilli</taxon>
        <taxon>Bacillales</taxon>
        <taxon>Paenibacillaceae</taxon>
        <taxon>Paenibacillus</taxon>
    </lineage>
</organism>
<keyword evidence="4 7" id="KW-0812">Transmembrane</keyword>
<evidence type="ECO:0000256" key="6">
    <source>
        <dbReference type="ARBA" id="ARBA00023136"/>
    </source>
</evidence>
<comment type="similarity">
    <text evidence="7">Belongs to the binding-protein-dependent transport system permease family.</text>
</comment>
<sequence>MSQKQLKTHKTGPLQISLNMVMLALSILMLFPIVYELVSSFKDKSEVNRPLALPKTFYLDNYIQAFVDGQFLLLFKNSLFIAGSTLLITIIVSAFASYPLARNSGKRYKFVYFFFLSGIMVPFQAGMIPLYKLMNWVHLTNNSLSLILICAGTSIPISILIYTGFIKTVPIQLEEAALIDGSSVIHTLFTIVFPLLKPATVSVIILNMIPIWNDFQTPLIFISSAAKKTLPLGMYNFIGERTSDMGPIFAFSVLACILPILLFLILQRHFYKGLTDGAIKG</sequence>